<evidence type="ECO:0000313" key="16">
    <source>
        <dbReference type="Proteomes" id="UP000441032"/>
    </source>
</evidence>
<feature type="active site" description="Nucleophile; methyl group acceptor from either O6-methylguanine or O4-methylthymine" evidence="12">
    <location>
        <position position="329"/>
    </location>
</feature>
<evidence type="ECO:0000256" key="12">
    <source>
        <dbReference type="PIRSR" id="PIRSR000409-1"/>
    </source>
</evidence>
<dbReference type="Gene3D" id="1.10.10.10">
    <property type="entry name" value="Winged helix-like DNA-binding domain superfamily/Winged helix DNA-binding domain"/>
    <property type="match status" value="1"/>
</dbReference>
<dbReference type="PROSITE" id="PS00374">
    <property type="entry name" value="MGMT"/>
    <property type="match status" value="1"/>
</dbReference>
<evidence type="ECO:0000256" key="4">
    <source>
        <dbReference type="ARBA" id="ARBA00022603"/>
    </source>
</evidence>
<comment type="similarity">
    <text evidence="2">Belongs to the MGMT family.</text>
</comment>
<dbReference type="RefSeq" id="WP_065859808.1">
    <property type="nucleotide sequence ID" value="NZ_MCGA01000034.1"/>
</dbReference>
<dbReference type="NCBIfam" id="TIGR00589">
    <property type="entry name" value="ogt"/>
    <property type="match status" value="1"/>
</dbReference>
<dbReference type="SUPFAM" id="SSF57884">
    <property type="entry name" value="Ada DNA repair protein, N-terminal domain (N-Ada 10)"/>
    <property type="match status" value="1"/>
</dbReference>
<keyword evidence="13" id="KW-0862">Zinc</keyword>
<dbReference type="Pfam" id="PF02805">
    <property type="entry name" value="Ada_Zn_binding"/>
    <property type="match status" value="1"/>
</dbReference>
<dbReference type="GO" id="GO:0006281">
    <property type="term" value="P:DNA repair"/>
    <property type="evidence" value="ECO:0007669"/>
    <property type="project" value="UniProtKB-KW"/>
</dbReference>
<keyword evidence="6" id="KW-0227">DNA damage</keyword>
<dbReference type="SMART" id="SM00342">
    <property type="entry name" value="HTH_ARAC"/>
    <property type="match status" value="1"/>
</dbReference>
<dbReference type="Gene3D" id="3.30.160.70">
    <property type="entry name" value="Methylated DNA-protein cysteine methyltransferase domain"/>
    <property type="match status" value="1"/>
</dbReference>
<dbReference type="PANTHER" id="PTHR10815:SF14">
    <property type="entry name" value="BIFUNCTIONAL TRANSCRIPTIONAL ACTIVATOR_DNA REPAIR ENZYME ADA"/>
    <property type="match status" value="1"/>
</dbReference>
<dbReference type="InterPro" id="IPR036631">
    <property type="entry name" value="MGMT_N_sf"/>
</dbReference>
<dbReference type="FunFam" id="1.10.10.10:FF:000214">
    <property type="entry name" value="Methylated-DNA--protein-cysteine methyltransferase"/>
    <property type="match status" value="1"/>
</dbReference>
<dbReference type="SUPFAM" id="SSF53155">
    <property type="entry name" value="Methylated DNA-protein cysteine methyltransferase domain"/>
    <property type="match status" value="1"/>
</dbReference>
<dbReference type="GO" id="GO:0003908">
    <property type="term" value="F:methylated-DNA-[protein]-cysteine S-methyltransferase activity"/>
    <property type="evidence" value="ECO:0007669"/>
    <property type="project" value="UniProtKB-EC"/>
</dbReference>
<reference evidence="15 16" key="1">
    <citation type="submission" date="2019-11" db="EMBL/GenBank/DDBJ databases">
        <title>Phenotypic characterization of an OXA-22 and OXA-60 co-producing Ralstonia pickettii clinical strain.</title>
        <authorList>
            <person name="He F."/>
        </authorList>
    </citation>
    <scope>NUCLEOTIDE SEQUENCE [LARGE SCALE GENOMIC DNA]</scope>
    <source>
        <strain evidence="15 16">PSLESD1</strain>
    </source>
</reference>
<dbReference type="PROSITE" id="PS01124">
    <property type="entry name" value="HTH_ARAC_FAMILY_2"/>
    <property type="match status" value="1"/>
</dbReference>
<dbReference type="CDD" id="cd06445">
    <property type="entry name" value="ATase"/>
    <property type="match status" value="1"/>
</dbReference>
<organism evidence="15 16">
    <name type="scientific">Ralstonia pickettii</name>
    <name type="common">Burkholderia pickettii</name>
    <dbReference type="NCBI Taxonomy" id="329"/>
    <lineage>
        <taxon>Bacteria</taxon>
        <taxon>Pseudomonadati</taxon>
        <taxon>Pseudomonadota</taxon>
        <taxon>Betaproteobacteria</taxon>
        <taxon>Burkholderiales</taxon>
        <taxon>Burkholderiaceae</taxon>
        <taxon>Ralstonia</taxon>
    </lineage>
</organism>
<dbReference type="InterPro" id="IPR036217">
    <property type="entry name" value="MethylDNA_cys_MeTrfase_DNAb"/>
</dbReference>
<keyword evidence="13" id="KW-0479">Metal-binding</keyword>
<dbReference type="GO" id="GO:0008270">
    <property type="term" value="F:zinc ion binding"/>
    <property type="evidence" value="ECO:0007669"/>
    <property type="project" value="InterPro"/>
</dbReference>
<feature type="binding site" evidence="13">
    <location>
        <position position="45"/>
    </location>
    <ligand>
        <name>Zn(2+)</name>
        <dbReference type="ChEBI" id="CHEBI:29105"/>
    </ligand>
</feature>
<dbReference type="Proteomes" id="UP000441032">
    <property type="component" value="Unassembled WGS sequence"/>
</dbReference>
<dbReference type="EC" id="2.1.1.63" evidence="3"/>
<keyword evidence="7" id="KW-0805">Transcription regulation</keyword>
<evidence type="ECO:0000256" key="6">
    <source>
        <dbReference type="ARBA" id="ARBA00022763"/>
    </source>
</evidence>
<comment type="cofactor">
    <cofactor evidence="13">
        <name>Zn(2+)</name>
        <dbReference type="ChEBI" id="CHEBI:29105"/>
    </cofactor>
    <text evidence="13">Binds 1 zinc ion per subunit.</text>
</comment>
<dbReference type="InterPro" id="IPR001497">
    <property type="entry name" value="MethylDNA_cys_MeTrfase_AS"/>
</dbReference>
<proteinExistence type="inferred from homology"/>
<dbReference type="Pfam" id="PF12833">
    <property type="entry name" value="HTH_18"/>
    <property type="match status" value="1"/>
</dbReference>
<keyword evidence="10" id="KW-0234">DNA repair</keyword>
<feature type="domain" description="HTH araC/xylS-type" evidence="14">
    <location>
        <begin position="109"/>
        <end position="191"/>
    </location>
</feature>
<comment type="catalytic activity">
    <reaction evidence="11">
        <text>a 6-O-methyl-2'-deoxyguanosine in DNA + L-cysteinyl-[protein] = S-methyl-L-cysteinyl-[protein] + a 2'-deoxyguanosine in DNA</text>
        <dbReference type="Rhea" id="RHEA:24000"/>
        <dbReference type="Rhea" id="RHEA-COMP:10131"/>
        <dbReference type="Rhea" id="RHEA-COMP:10132"/>
        <dbReference type="Rhea" id="RHEA-COMP:11367"/>
        <dbReference type="Rhea" id="RHEA-COMP:11368"/>
        <dbReference type="ChEBI" id="CHEBI:29950"/>
        <dbReference type="ChEBI" id="CHEBI:82612"/>
        <dbReference type="ChEBI" id="CHEBI:85445"/>
        <dbReference type="ChEBI" id="CHEBI:85448"/>
        <dbReference type="EC" id="2.1.1.63"/>
    </reaction>
</comment>
<keyword evidence="15" id="KW-0238">DNA-binding</keyword>
<dbReference type="GO" id="GO:0003700">
    <property type="term" value="F:DNA-binding transcription factor activity"/>
    <property type="evidence" value="ECO:0007669"/>
    <property type="project" value="InterPro"/>
</dbReference>
<sequence length="361" mass="38826">MQTSARTVPDSTLVEHDPRWARVLARDASADGQFVYAVKTTGVYCQPSSPSRIPRPENVEFFDTPADAEAAGYRPSRRAGPDQTTVRAQQTALVAQACRRIEAADTPPTLDALAQDAGLSPYHFHRLFKSVTGLTPKGYADAHRARKLRAQLGRGSTVTEAIYDAGFNASSRFYEASDNVLGMTASRYRAGGVQTTIRFAVGECSLGSILVAQSDRGICAILMGDDPDALVRDLQDTFPKAELIGGDAGFEDLVAKVVGFVEAPSIGLDLPLDVRGTAFQERVWQALREVPPGSTTSYTEIAARIGAPQAVRAVAQACAANHIAVAIPCHRVIRRDGNTSGYRWGVERKLALLERESHSAA</sequence>
<evidence type="ECO:0000259" key="14">
    <source>
        <dbReference type="PROSITE" id="PS01124"/>
    </source>
</evidence>
<evidence type="ECO:0000256" key="1">
    <source>
        <dbReference type="ARBA" id="ARBA00001286"/>
    </source>
</evidence>
<gene>
    <name evidence="15" type="primary">ada</name>
    <name evidence="15" type="ORF">GJQ57_10820</name>
</gene>
<evidence type="ECO:0000256" key="3">
    <source>
        <dbReference type="ARBA" id="ARBA00011918"/>
    </source>
</evidence>
<keyword evidence="8" id="KW-0010">Activator</keyword>
<evidence type="ECO:0000256" key="10">
    <source>
        <dbReference type="ARBA" id="ARBA00023204"/>
    </source>
</evidence>
<dbReference type="NCBIfam" id="NF011964">
    <property type="entry name" value="PRK15435.1"/>
    <property type="match status" value="1"/>
</dbReference>
<dbReference type="InterPro" id="IPR004026">
    <property type="entry name" value="Ada_DNA_repair_Zn-bd"/>
</dbReference>
<evidence type="ECO:0000256" key="11">
    <source>
        <dbReference type="ARBA" id="ARBA00049348"/>
    </source>
</evidence>
<name>A0A7X2LAL1_RALPI</name>
<dbReference type="InterPro" id="IPR036388">
    <property type="entry name" value="WH-like_DNA-bd_sf"/>
</dbReference>
<accession>A0A7X2LAL1</accession>
<evidence type="ECO:0000256" key="5">
    <source>
        <dbReference type="ARBA" id="ARBA00022679"/>
    </source>
</evidence>
<dbReference type="Pfam" id="PF01035">
    <property type="entry name" value="DNA_binding_1"/>
    <property type="match status" value="1"/>
</dbReference>
<evidence type="ECO:0000256" key="9">
    <source>
        <dbReference type="ARBA" id="ARBA00023163"/>
    </source>
</evidence>
<evidence type="ECO:0000313" key="15">
    <source>
        <dbReference type="EMBL" id="MRS99141.1"/>
    </source>
</evidence>
<protein>
    <recommendedName>
        <fullName evidence="3">methylated-DNA--[protein]-cysteine S-methyltransferase</fullName>
        <ecNumber evidence="3">2.1.1.63</ecNumber>
    </recommendedName>
</protein>
<comment type="caution">
    <text evidence="15">The sequence shown here is derived from an EMBL/GenBank/DDBJ whole genome shotgun (WGS) entry which is preliminary data.</text>
</comment>
<evidence type="ECO:0000256" key="13">
    <source>
        <dbReference type="PIRSR" id="PIRSR000409-3"/>
    </source>
</evidence>
<dbReference type="InterPro" id="IPR014048">
    <property type="entry name" value="MethylDNA_cys_MeTrfase_DNA-bd"/>
</dbReference>
<dbReference type="InterPro" id="IPR009057">
    <property type="entry name" value="Homeodomain-like_sf"/>
</dbReference>
<dbReference type="InterPro" id="IPR035451">
    <property type="entry name" value="Ada-like_dom_sf"/>
</dbReference>
<dbReference type="SUPFAM" id="SSF46767">
    <property type="entry name" value="Methylated DNA-protein cysteine methyltransferase, C-terminal domain"/>
    <property type="match status" value="1"/>
</dbReference>
<dbReference type="InterPro" id="IPR016221">
    <property type="entry name" value="Bifunct_regulatory_prot_Ada"/>
</dbReference>
<dbReference type="Gene3D" id="1.10.10.60">
    <property type="entry name" value="Homeodomain-like"/>
    <property type="match status" value="1"/>
</dbReference>
<dbReference type="PIRSF" id="PIRSF000409">
    <property type="entry name" value="Ada"/>
    <property type="match status" value="1"/>
</dbReference>
<feature type="active site" description="Nucleophile; methyl group acceptor from methylphosphotriester" evidence="12">
    <location>
        <position position="45"/>
    </location>
</feature>
<dbReference type="InterPro" id="IPR018060">
    <property type="entry name" value="HTH_AraC"/>
</dbReference>
<dbReference type="Gene3D" id="3.40.10.10">
    <property type="entry name" value="DNA Methylphosphotriester Repair Domain"/>
    <property type="match status" value="1"/>
</dbReference>
<dbReference type="SUPFAM" id="SSF46689">
    <property type="entry name" value="Homeodomain-like"/>
    <property type="match status" value="1"/>
</dbReference>
<keyword evidence="4 15" id="KW-0489">Methyltransferase</keyword>
<comment type="catalytic activity">
    <reaction evidence="1">
        <text>a 4-O-methyl-thymidine in DNA + L-cysteinyl-[protein] = a thymidine in DNA + S-methyl-L-cysteinyl-[protein]</text>
        <dbReference type="Rhea" id="RHEA:53428"/>
        <dbReference type="Rhea" id="RHEA-COMP:10131"/>
        <dbReference type="Rhea" id="RHEA-COMP:10132"/>
        <dbReference type="Rhea" id="RHEA-COMP:13555"/>
        <dbReference type="Rhea" id="RHEA-COMP:13556"/>
        <dbReference type="ChEBI" id="CHEBI:29950"/>
        <dbReference type="ChEBI" id="CHEBI:82612"/>
        <dbReference type="ChEBI" id="CHEBI:137386"/>
        <dbReference type="ChEBI" id="CHEBI:137387"/>
        <dbReference type="EC" id="2.1.1.63"/>
    </reaction>
</comment>
<dbReference type="GO" id="GO:0032259">
    <property type="term" value="P:methylation"/>
    <property type="evidence" value="ECO:0007669"/>
    <property type="project" value="UniProtKB-KW"/>
</dbReference>
<dbReference type="GO" id="GO:0043565">
    <property type="term" value="F:sequence-specific DNA binding"/>
    <property type="evidence" value="ECO:0007669"/>
    <property type="project" value="InterPro"/>
</dbReference>
<keyword evidence="5 15" id="KW-0808">Transferase</keyword>
<evidence type="ECO:0000256" key="7">
    <source>
        <dbReference type="ARBA" id="ARBA00023015"/>
    </source>
</evidence>
<dbReference type="AlphaFoldDB" id="A0A7X2LAL1"/>
<dbReference type="PANTHER" id="PTHR10815">
    <property type="entry name" value="METHYLATED-DNA--PROTEIN-CYSTEINE METHYLTRANSFERASE"/>
    <property type="match status" value="1"/>
</dbReference>
<evidence type="ECO:0000256" key="8">
    <source>
        <dbReference type="ARBA" id="ARBA00023159"/>
    </source>
</evidence>
<keyword evidence="9" id="KW-0804">Transcription</keyword>
<evidence type="ECO:0000256" key="2">
    <source>
        <dbReference type="ARBA" id="ARBA00008711"/>
    </source>
</evidence>
<dbReference type="EMBL" id="WJYN01000003">
    <property type="protein sequence ID" value="MRS99141.1"/>
    <property type="molecule type" value="Genomic_DNA"/>
</dbReference>